<keyword evidence="2" id="KW-0472">Membrane</keyword>
<feature type="region of interest" description="Disordered" evidence="1">
    <location>
        <begin position="25"/>
        <end position="49"/>
    </location>
</feature>
<feature type="non-terminal residue" evidence="4">
    <location>
        <position position="1"/>
    </location>
</feature>
<feature type="transmembrane region" description="Helical" evidence="2">
    <location>
        <begin position="179"/>
        <end position="197"/>
    </location>
</feature>
<evidence type="ECO:0000256" key="2">
    <source>
        <dbReference type="SAM" id="Phobius"/>
    </source>
</evidence>
<dbReference type="AlphaFoldDB" id="A0AAD6UB02"/>
<dbReference type="EMBL" id="JARJCN010000018">
    <property type="protein sequence ID" value="KAJ7092275.1"/>
    <property type="molecule type" value="Genomic_DNA"/>
</dbReference>
<feature type="domain" description="DUF6535" evidence="3">
    <location>
        <begin position="81"/>
        <end position="260"/>
    </location>
</feature>
<dbReference type="Proteomes" id="UP001222325">
    <property type="component" value="Unassembled WGS sequence"/>
</dbReference>
<proteinExistence type="predicted"/>
<evidence type="ECO:0000313" key="5">
    <source>
        <dbReference type="Proteomes" id="UP001222325"/>
    </source>
</evidence>
<dbReference type="Pfam" id="PF20153">
    <property type="entry name" value="DUF6535"/>
    <property type="match status" value="1"/>
</dbReference>
<keyword evidence="2" id="KW-0812">Transmembrane</keyword>
<organism evidence="4 5">
    <name type="scientific">Mycena belliarum</name>
    <dbReference type="NCBI Taxonomy" id="1033014"/>
    <lineage>
        <taxon>Eukaryota</taxon>
        <taxon>Fungi</taxon>
        <taxon>Dikarya</taxon>
        <taxon>Basidiomycota</taxon>
        <taxon>Agaricomycotina</taxon>
        <taxon>Agaricomycetes</taxon>
        <taxon>Agaricomycetidae</taxon>
        <taxon>Agaricales</taxon>
        <taxon>Marasmiineae</taxon>
        <taxon>Mycenaceae</taxon>
        <taxon>Mycena</taxon>
    </lineage>
</organism>
<feature type="transmembrane region" description="Helical" evidence="2">
    <location>
        <begin position="267"/>
        <end position="290"/>
    </location>
</feature>
<keyword evidence="5" id="KW-1185">Reference proteome</keyword>
<keyword evidence="2" id="KW-1133">Transmembrane helix</keyword>
<protein>
    <recommendedName>
        <fullName evidence="3">DUF6535 domain-containing protein</fullName>
    </recommendedName>
</protein>
<feature type="transmembrane region" description="Helical" evidence="2">
    <location>
        <begin position="105"/>
        <end position="122"/>
    </location>
</feature>
<gene>
    <name evidence="4" type="ORF">B0H15DRAFT_905651</name>
</gene>
<dbReference type="InterPro" id="IPR045338">
    <property type="entry name" value="DUF6535"/>
</dbReference>
<evidence type="ECO:0000256" key="1">
    <source>
        <dbReference type="SAM" id="MobiDB-lite"/>
    </source>
</evidence>
<reference evidence="4" key="1">
    <citation type="submission" date="2023-03" db="EMBL/GenBank/DDBJ databases">
        <title>Massive genome expansion in bonnet fungi (Mycena s.s.) driven by repeated elements and novel gene families across ecological guilds.</title>
        <authorList>
            <consortium name="Lawrence Berkeley National Laboratory"/>
            <person name="Harder C.B."/>
            <person name="Miyauchi S."/>
            <person name="Viragh M."/>
            <person name="Kuo A."/>
            <person name="Thoen E."/>
            <person name="Andreopoulos B."/>
            <person name="Lu D."/>
            <person name="Skrede I."/>
            <person name="Drula E."/>
            <person name="Henrissat B."/>
            <person name="Morin E."/>
            <person name="Kohler A."/>
            <person name="Barry K."/>
            <person name="LaButti K."/>
            <person name="Morin E."/>
            <person name="Salamov A."/>
            <person name="Lipzen A."/>
            <person name="Mereny Z."/>
            <person name="Hegedus B."/>
            <person name="Baldrian P."/>
            <person name="Stursova M."/>
            <person name="Weitz H."/>
            <person name="Taylor A."/>
            <person name="Grigoriev I.V."/>
            <person name="Nagy L.G."/>
            <person name="Martin F."/>
            <person name="Kauserud H."/>
        </authorList>
    </citation>
    <scope>NUCLEOTIDE SEQUENCE</scope>
    <source>
        <strain evidence="4">CBHHK173m</strain>
    </source>
</reference>
<sequence>MPSAPPQDPEKNIGRSTSASAIQRLISRMLPQKKSPKSSGPEELSEDMNPVNQNVFPEQFRAQHKITYSKAESEQTSAKLWSIYIDEAQRYDTALVESWKADMEGMLIFSGLFSASLTAFLIESYRTLQNDSATMTVQLLSGISQQLTAMATNTTMPSLLTTQNEVFQPALTSVICNTLWFISLCLSITCALLATLVEQWAREFLHKTEKRPSPIRRARVFSFLYFGVRRFGMHGVVDLIPLLLHVSLILFLAGLIAFLVPINWVMVVLIGVFLGVFLMLYSVLTLLPLVTLDSPYHTPFS</sequence>
<feature type="transmembrane region" description="Helical" evidence="2">
    <location>
        <begin position="242"/>
        <end position="260"/>
    </location>
</feature>
<evidence type="ECO:0000313" key="4">
    <source>
        <dbReference type="EMBL" id="KAJ7092275.1"/>
    </source>
</evidence>
<evidence type="ECO:0000259" key="3">
    <source>
        <dbReference type="Pfam" id="PF20153"/>
    </source>
</evidence>
<accession>A0AAD6UB02</accession>
<comment type="caution">
    <text evidence="4">The sequence shown here is derived from an EMBL/GenBank/DDBJ whole genome shotgun (WGS) entry which is preliminary data.</text>
</comment>
<name>A0AAD6UB02_9AGAR</name>